<keyword evidence="5" id="KW-0694">RNA-binding</keyword>
<evidence type="ECO:0000256" key="5">
    <source>
        <dbReference type="ARBA" id="ARBA00022884"/>
    </source>
</evidence>
<dbReference type="GO" id="GO:0042781">
    <property type="term" value="F:3'-tRNA processing endoribonuclease activity"/>
    <property type="evidence" value="ECO:0007669"/>
    <property type="project" value="TreeGrafter"/>
</dbReference>
<dbReference type="GO" id="GO:0030677">
    <property type="term" value="C:ribonuclease P complex"/>
    <property type="evidence" value="ECO:0007669"/>
    <property type="project" value="TreeGrafter"/>
</dbReference>
<sequence>MHRRRLGLAVAKSVGNAVTRNRVKRRFRQLASSSEHLLPTVCDVVMRAKPHAALQSYASLDEQVAELFSEVAQKYDQHHVCNATQGGAA</sequence>
<reference evidence="7 8" key="1">
    <citation type="journal article" date="2017" name="BMC Genomics">
        <title>Comparative genomic and phylogenomic analyses of the Bifidobacteriaceae family.</title>
        <authorList>
            <person name="Lugli G.A."/>
            <person name="Milani C."/>
            <person name="Turroni F."/>
            <person name="Duranti S."/>
            <person name="Mancabelli L."/>
            <person name="Mangifesta M."/>
            <person name="Ferrario C."/>
            <person name="Modesto M."/>
            <person name="Mattarelli P."/>
            <person name="Jiri K."/>
            <person name="van Sinderen D."/>
            <person name="Ventura M."/>
        </authorList>
    </citation>
    <scope>NUCLEOTIDE SEQUENCE [LARGE SCALE GENOMIC DNA]</scope>
    <source>
        <strain evidence="7 8">LMG 28769</strain>
    </source>
</reference>
<proteinExistence type="predicted"/>
<keyword evidence="8" id="KW-1185">Reference proteome</keyword>
<dbReference type="Proteomes" id="UP000216451">
    <property type="component" value="Unassembled WGS sequence"/>
</dbReference>
<evidence type="ECO:0000256" key="6">
    <source>
        <dbReference type="NCBIfam" id="TIGR00188"/>
    </source>
</evidence>
<dbReference type="Gene3D" id="3.30.230.10">
    <property type="match status" value="1"/>
</dbReference>
<evidence type="ECO:0000256" key="1">
    <source>
        <dbReference type="ARBA" id="ARBA00022694"/>
    </source>
</evidence>
<dbReference type="InterPro" id="IPR000100">
    <property type="entry name" value="RNase_P"/>
</dbReference>
<evidence type="ECO:0000313" key="7">
    <source>
        <dbReference type="EMBL" id="OZG68732.1"/>
    </source>
</evidence>
<dbReference type="GO" id="GO:0000049">
    <property type="term" value="F:tRNA binding"/>
    <property type="evidence" value="ECO:0007669"/>
    <property type="project" value="InterPro"/>
</dbReference>
<name>A0A261GBC8_9BIFI</name>
<gene>
    <name evidence="7" type="ORF">BAQU_0031</name>
</gene>
<dbReference type="GO" id="GO:0004526">
    <property type="term" value="F:ribonuclease P activity"/>
    <property type="evidence" value="ECO:0007669"/>
    <property type="project" value="UniProtKB-UniRule"/>
</dbReference>
<accession>A0A261GBC8</accession>
<evidence type="ECO:0000256" key="4">
    <source>
        <dbReference type="ARBA" id="ARBA00022801"/>
    </source>
</evidence>
<keyword evidence="2" id="KW-0540">Nuclease</keyword>
<dbReference type="AlphaFoldDB" id="A0A261GBC8"/>
<dbReference type="NCBIfam" id="TIGR00188">
    <property type="entry name" value="rnpA"/>
    <property type="match status" value="1"/>
</dbReference>
<dbReference type="InterPro" id="IPR020568">
    <property type="entry name" value="Ribosomal_Su5_D2-typ_SF"/>
</dbReference>
<dbReference type="PANTHER" id="PTHR33992:SF1">
    <property type="entry name" value="RIBONUCLEASE P PROTEIN COMPONENT"/>
    <property type="match status" value="1"/>
</dbReference>
<keyword evidence="1" id="KW-0819">tRNA processing</keyword>
<protein>
    <recommendedName>
        <fullName evidence="6">Ribonuclease P protein component</fullName>
        <ecNumber evidence="6">3.1.26.5</ecNumber>
    </recommendedName>
</protein>
<comment type="caution">
    <text evidence="7">The sequence shown here is derived from an EMBL/GenBank/DDBJ whole genome shotgun (WGS) entry which is preliminary data.</text>
</comment>
<dbReference type="PANTHER" id="PTHR33992">
    <property type="entry name" value="RIBONUCLEASE P PROTEIN COMPONENT"/>
    <property type="match status" value="1"/>
</dbReference>
<dbReference type="InterPro" id="IPR014721">
    <property type="entry name" value="Ribsml_uS5_D2-typ_fold_subgr"/>
</dbReference>
<dbReference type="Pfam" id="PF00825">
    <property type="entry name" value="Ribonuclease_P"/>
    <property type="match status" value="1"/>
</dbReference>
<evidence type="ECO:0000313" key="8">
    <source>
        <dbReference type="Proteomes" id="UP000216451"/>
    </source>
</evidence>
<dbReference type="EC" id="3.1.26.5" evidence="6"/>
<dbReference type="EMBL" id="MWXA01000001">
    <property type="protein sequence ID" value="OZG68732.1"/>
    <property type="molecule type" value="Genomic_DNA"/>
</dbReference>
<dbReference type="SUPFAM" id="SSF54211">
    <property type="entry name" value="Ribosomal protein S5 domain 2-like"/>
    <property type="match status" value="1"/>
</dbReference>
<keyword evidence="3" id="KW-0255">Endonuclease</keyword>
<evidence type="ECO:0000256" key="2">
    <source>
        <dbReference type="ARBA" id="ARBA00022722"/>
    </source>
</evidence>
<evidence type="ECO:0000256" key="3">
    <source>
        <dbReference type="ARBA" id="ARBA00022759"/>
    </source>
</evidence>
<keyword evidence="4" id="KW-0378">Hydrolase</keyword>
<organism evidence="7 8">
    <name type="scientific">Bifidobacterium aquikefiri</name>
    <dbReference type="NCBI Taxonomy" id="1653207"/>
    <lineage>
        <taxon>Bacteria</taxon>
        <taxon>Bacillati</taxon>
        <taxon>Actinomycetota</taxon>
        <taxon>Actinomycetes</taxon>
        <taxon>Bifidobacteriales</taxon>
        <taxon>Bifidobacteriaceae</taxon>
        <taxon>Bifidobacterium</taxon>
    </lineage>
</organism>